<feature type="compositionally biased region" description="Basic and acidic residues" evidence="3">
    <location>
        <begin position="120"/>
        <end position="137"/>
    </location>
</feature>
<dbReference type="Proteomes" id="UP000193411">
    <property type="component" value="Unassembled WGS sequence"/>
</dbReference>
<dbReference type="InterPro" id="IPR003954">
    <property type="entry name" value="RRM_euk-type"/>
</dbReference>
<feature type="compositionally biased region" description="Basic and acidic residues" evidence="3">
    <location>
        <begin position="69"/>
        <end position="80"/>
    </location>
</feature>
<dbReference type="SUPFAM" id="SSF54928">
    <property type="entry name" value="RNA-binding domain, RBD"/>
    <property type="match status" value="1"/>
</dbReference>
<dbReference type="InterPro" id="IPR035979">
    <property type="entry name" value="RBD_domain_sf"/>
</dbReference>
<evidence type="ECO:0000256" key="2">
    <source>
        <dbReference type="PROSITE-ProRule" id="PRU00176"/>
    </source>
</evidence>
<dbReference type="CDD" id="cd21608">
    <property type="entry name" value="RRM2_NsCP33_like"/>
    <property type="match status" value="1"/>
</dbReference>
<evidence type="ECO:0000313" key="6">
    <source>
        <dbReference type="Proteomes" id="UP000193411"/>
    </source>
</evidence>
<dbReference type="GO" id="GO:0003723">
    <property type="term" value="F:RNA binding"/>
    <property type="evidence" value="ECO:0007669"/>
    <property type="project" value="UniProtKB-UniRule"/>
</dbReference>
<sequence length="164" mass="16997">MSVKLFIGGLSYQSTQDSLRTHFEAYGEVEDAVIITDRETGNSRGFGFVTFATEDDAAKAIEGANGSDLDGRNIRVDRASGRSGSGGDRGGRGGGRSYGGGERSGGYGGRGGDRSGSYGGERRSYGGDRGSYGDRRGGGRGGYGGDRRGGRGGYSGGRDRDSYE</sequence>
<feature type="region of interest" description="Disordered" evidence="3">
    <location>
        <begin position="63"/>
        <end position="164"/>
    </location>
</feature>
<dbReference type="AlphaFoldDB" id="A0A1Y2H6W8"/>
<feature type="compositionally biased region" description="Gly residues" evidence="3">
    <location>
        <begin position="83"/>
        <end position="110"/>
    </location>
</feature>
<dbReference type="PROSITE" id="PS50102">
    <property type="entry name" value="RRM"/>
    <property type="match status" value="1"/>
</dbReference>
<dbReference type="EMBL" id="MCFL01000087">
    <property type="protein sequence ID" value="ORZ30337.1"/>
    <property type="molecule type" value="Genomic_DNA"/>
</dbReference>
<dbReference type="Gene3D" id="3.30.70.330">
    <property type="match status" value="1"/>
</dbReference>
<keyword evidence="6" id="KW-1185">Reference proteome</keyword>
<accession>A0A1Y2H6W8</accession>
<feature type="domain" description="RRM" evidence="4">
    <location>
        <begin position="3"/>
        <end position="81"/>
    </location>
</feature>
<name>A0A1Y2H6W8_9FUNG</name>
<reference evidence="5 6" key="1">
    <citation type="submission" date="2016-07" db="EMBL/GenBank/DDBJ databases">
        <title>Pervasive Adenine N6-methylation of Active Genes in Fungi.</title>
        <authorList>
            <consortium name="DOE Joint Genome Institute"/>
            <person name="Mondo S.J."/>
            <person name="Dannebaum R.O."/>
            <person name="Kuo R.C."/>
            <person name="Labutti K."/>
            <person name="Haridas S."/>
            <person name="Kuo A."/>
            <person name="Salamov A."/>
            <person name="Ahrendt S.R."/>
            <person name="Lipzen A."/>
            <person name="Sullivan W."/>
            <person name="Andreopoulos W.B."/>
            <person name="Clum A."/>
            <person name="Lindquist E."/>
            <person name="Daum C."/>
            <person name="Ramamoorthy G.K."/>
            <person name="Gryganskyi A."/>
            <person name="Culley D."/>
            <person name="Magnuson J.K."/>
            <person name="James T.Y."/>
            <person name="O'Malley M.A."/>
            <person name="Stajich J.E."/>
            <person name="Spatafora J.W."/>
            <person name="Visel A."/>
            <person name="Grigoriev I.V."/>
        </authorList>
    </citation>
    <scope>NUCLEOTIDE SEQUENCE [LARGE SCALE GENOMIC DNA]</scope>
    <source>
        <strain evidence="5 6">PL171</strain>
    </source>
</reference>
<dbReference type="PANTHER" id="PTHR48027">
    <property type="entry name" value="HETEROGENEOUS NUCLEAR RIBONUCLEOPROTEIN 87F-RELATED"/>
    <property type="match status" value="1"/>
</dbReference>
<gene>
    <name evidence="5" type="ORF">BCR44DRAFT_1480507</name>
</gene>
<dbReference type="Pfam" id="PF00076">
    <property type="entry name" value="RRM_1"/>
    <property type="match status" value="1"/>
</dbReference>
<keyword evidence="1 2" id="KW-0694">RNA-binding</keyword>
<comment type="caution">
    <text evidence="5">The sequence shown here is derived from an EMBL/GenBank/DDBJ whole genome shotgun (WGS) entry which is preliminary data.</text>
</comment>
<dbReference type="InterPro" id="IPR052462">
    <property type="entry name" value="SLIRP/GR-RBP-like"/>
</dbReference>
<dbReference type="InterPro" id="IPR000504">
    <property type="entry name" value="RRM_dom"/>
</dbReference>
<proteinExistence type="predicted"/>
<dbReference type="SMART" id="SM00361">
    <property type="entry name" value="RRM_1"/>
    <property type="match status" value="1"/>
</dbReference>
<organism evidence="5 6">
    <name type="scientific">Catenaria anguillulae PL171</name>
    <dbReference type="NCBI Taxonomy" id="765915"/>
    <lineage>
        <taxon>Eukaryota</taxon>
        <taxon>Fungi</taxon>
        <taxon>Fungi incertae sedis</taxon>
        <taxon>Blastocladiomycota</taxon>
        <taxon>Blastocladiomycetes</taxon>
        <taxon>Blastocladiales</taxon>
        <taxon>Catenariaceae</taxon>
        <taxon>Catenaria</taxon>
    </lineage>
</organism>
<evidence type="ECO:0000256" key="3">
    <source>
        <dbReference type="SAM" id="MobiDB-lite"/>
    </source>
</evidence>
<dbReference type="OrthoDB" id="439808at2759"/>
<protein>
    <recommendedName>
        <fullName evidence="4">RRM domain-containing protein</fullName>
    </recommendedName>
</protein>
<dbReference type="InterPro" id="IPR048289">
    <property type="entry name" value="RRM2_NsCP33-like"/>
</dbReference>
<dbReference type="STRING" id="765915.A0A1Y2H6W8"/>
<dbReference type="InterPro" id="IPR012677">
    <property type="entry name" value="Nucleotide-bd_a/b_plait_sf"/>
</dbReference>
<dbReference type="SMART" id="SM00360">
    <property type="entry name" value="RRM"/>
    <property type="match status" value="1"/>
</dbReference>
<evidence type="ECO:0000256" key="1">
    <source>
        <dbReference type="ARBA" id="ARBA00022884"/>
    </source>
</evidence>
<evidence type="ECO:0000313" key="5">
    <source>
        <dbReference type="EMBL" id="ORZ30337.1"/>
    </source>
</evidence>
<evidence type="ECO:0000259" key="4">
    <source>
        <dbReference type="PROSITE" id="PS50102"/>
    </source>
</evidence>